<gene>
    <name evidence="1" type="ORF">F9413_22425</name>
</gene>
<dbReference type="EMBL" id="AASWBF010000055">
    <property type="protein sequence ID" value="EFH4963227.1"/>
    <property type="molecule type" value="Genomic_DNA"/>
</dbReference>
<evidence type="ECO:0000313" key="1">
    <source>
        <dbReference type="EMBL" id="EFH4963227.1"/>
    </source>
</evidence>
<comment type="caution">
    <text evidence="1">The sequence shown here is derived from an EMBL/GenBank/DDBJ whole genome shotgun (WGS) entry which is preliminary data.</text>
</comment>
<name>A0A8S7RX10_ECOLX</name>
<reference evidence="1 2" key="1">
    <citation type="submission" date="2019-12" db="EMBL/GenBank/DDBJ databases">
        <authorList>
            <consortium name="NARMS: The National Antimicrobial Resistance Monitoring System"/>
        </authorList>
    </citation>
    <scope>NUCLEOTIDE SEQUENCE [LARGE SCALE GENOMIC DNA]</scope>
    <source>
        <strain evidence="1 2">CVM N19EC0130</strain>
    </source>
</reference>
<dbReference type="RefSeq" id="WP_032156096.1">
    <property type="nucleotide sequence ID" value="NZ_BGUM01000025.1"/>
</dbReference>
<sequence length="145" mass="17053">MIKLVIKQKVKALISIVLINFFFCSNSYSEEKIEIININKPIYIGTNQSDKVLITACNHWVLNSRDIIDIFNLSIKHDDYGEINRMYYWLPCEIRGRLMYDGIEWSFVINAAATAMWMSNDKEIYWGCNKKACDNFFLLPYDGMR</sequence>
<accession>A0A8S7RX10</accession>
<dbReference type="AlphaFoldDB" id="A0A8S7RX10"/>
<organism evidence="1 2">
    <name type="scientific">Escherichia coli</name>
    <dbReference type="NCBI Taxonomy" id="562"/>
    <lineage>
        <taxon>Bacteria</taxon>
        <taxon>Pseudomonadati</taxon>
        <taxon>Pseudomonadota</taxon>
        <taxon>Gammaproteobacteria</taxon>
        <taxon>Enterobacterales</taxon>
        <taxon>Enterobacteriaceae</taxon>
        <taxon>Escherichia</taxon>
    </lineage>
</organism>
<proteinExistence type="predicted"/>
<evidence type="ECO:0000313" key="2">
    <source>
        <dbReference type="Proteomes" id="UP000543424"/>
    </source>
</evidence>
<dbReference type="Proteomes" id="UP000543424">
    <property type="component" value="Unassembled WGS sequence"/>
</dbReference>
<protein>
    <submittedName>
        <fullName evidence="1">Uncharacterized protein</fullName>
    </submittedName>
</protein>